<feature type="transmembrane region" description="Helical" evidence="7">
    <location>
        <begin position="371"/>
        <end position="393"/>
    </location>
</feature>
<comment type="subcellular location">
    <subcellularLocation>
        <location evidence="1">Cell membrane</location>
        <topology evidence="1">Multi-pass membrane protein</topology>
    </subcellularLocation>
</comment>
<dbReference type="RefSeq" id="WP_013348331.1">
    <property type="nucleotide sequence ID" value="NC_014550.1"/>
</dbReference>
<keyword evidence="2" id="KW-0813">Transport</keyword>
<name>A0ABP1U1C4_GLUAR</name>
<evidence type="ECO:0000256" key="1">
    <source>
        <dbReference type="ARBA" id="ARBA00004651"/>
    </source>
</evidence>
<dbReference type="GeneID" id="303184577"/>
<dbReference type="SUPFAM" id="SSF103473">
    <property type="entry name" value="MFS general substrate transporter"/>
    <property type="match status" value="1"/>
</dbReference>
<feature type="transmembrane region" description="Helical" evidence="7">
    <location>
        <begin position="222"/>
        <end position="241"/>
    </location>
</feature>
<keyword evidence="5 7" id="KW-1133">Transmembrane helix</keyword>
<evidence type="ECO:0000256" key="3">
    <source>
        <dbReference type="ARBA" id="ARBA00022475"/>
    </source>
</evidence>
<dbReference type="InterPro" id="IPR011701">
    <property type="entry name" value="MFS"/>
</dbReference>
<keyword evidence="3" id="KW-1003">Cell membrane</keyword>
<dbReference type="EMBL" id="FQ311875">
    <property type="protein sequence ID" value="CBT75187.1"/>
    <property type="molecule type" value="Genomic_DNA"/>
</dbReference>
<feature type="transmembrane region" description="Helical" evidence="7">
    <location>
        <begin position="253"/>
        <end position="275"/>
    </location>
</feature>
<dbReference type="InterPro" id="IPR020846">
    <property type="entry name" value="MFS_dom"/>
</dbReference>
<dbReference type="Gene3D" id="1.20.1250.20">
    <property type="entry name" value="MFS general substrate transporter like domains"/>
    <property type="match status" value="2"/>
</dbReference>
<dbReference type="InterPro" id="IPR036259">
    <property type="entry name" value="MFS_trans_sf"/>
</dbReference>
<evidence type="ECO:0000256" key="5">
    <source>
        <dbReference type="ARBA" id="ARBA00022989"/>
    </source>
</evidence>
<protein>
    <submittedName>
        <fullName evidence="9">MFS superfamily transporter</fullName>
    </submittedName>
</protein>
<evidence type="ECO:0000256" key="7">
    <source>
        <dbReference type="SAM" id="Phobius"/>
    </source>
</evidence>
<proteinExistence type="predicted"/>
<gene>
    <name evidence="9" type="ordered locus">AARI_09700</name>
</gene>
<feature type="transmembrane region" description="Helical" evidence="7">
    <location>
        <begin position="12"/>
        <end position="32"/>
    </location>
</feature>
<evidence type="ECO:0000256" key="4">
    <source>
        <dbReference type="ARBA" id="ARBA00022692"/>
    </source>
</evidence>
<evidence type="ECO:0000256" key="6">
    <source>
        <dbReference type="ARBA" id="ARBA00023136"/>
    </source>
</evidence>
<dbReference type="Proteomes" id="UP000006878">
    <property type="component" value="Chromosome"/>
</dbReference>
<feature type="transmembrane region" description="Helical" evidence="7">
    <location>
        <begin position="172"/>
        <end position="191"/>
    </location>
</feature>
<organism evidence="9 10">
    <name type="scientific">Glutamicibacter arilaitensis (strain DSM 16368 / CIP 108037 / IAM 15318 / JCM 13566 / NCIMB 14258 / Re117)</name>
    <name type="common">Arthrobacter arilaitensis</name>
    <dbReference type="NCBI Taxonomy" id="861360"/>
    <lineage>
        <taxon>Bacteria</taxon>
        <taxon>Bacillati</taxon>
        <taxon>Actinomycetota</taxon>
        <taxon>Actinomycetes</taxon>
        <taxon>Micrococcales</taxon>
        <taxon>Micrococcaceae</taxon>
        <taxon>Glutamicibacter</taxon>
    </lineage>
</organism>
<feature type="transmembrane region" description="Helical" evidence="7">
    <location>
        <begin position="287"/>
        <end position="305"/>
    </location>
</feature>
<evidence type="ECO:0000313" key="10">
    <source>
        <dbReference type="Proteomes" id="UP000006878"/>
    </source>
</evidence>
<reference evidence="10" key="1">
    <citation type="journal article" date="2010" name="PLoS ONE">
        <title>The Arthrobacter arilaitensis Re117 genome sequence reveals its genetic adaptation to the surface of cheese.</title>
        <authorList>
            <person name="Monnet C."/>
            <person name="Loux V."/>
            <person name="Gibrat J.F."/>
            <person name="Spinnler E."/>
            <person name="Barbe V."/>
            <person name="Vacherie B."/>
            <person name="Gavory F."/>
            <person name="Gourbeyre E."/>
            <person name="Siguier P."/>
            <person name="Chandler M."/>
            <person name="Elleuch R."/>
            <person name="Irlinger F."/>
            <person name="Vallaeys T."/>
        </authorList>
    </citation>
    <scope>NUCLEOTIDE SEQUENCE</scope>
    <source>
        <strain evidence="10">DSM 16368 / CIP 108037 / IAM 15318 / JCM 13566 / Re117</strain>
    </source>
</reference>
<feature type="transmembrane region" description="Helical" evidence="7">
    <location>
        <begin position="76"/>
        <end position="92"/>
    </location>
</feature>
<feature type="transmembrane region" description="Helical" evidence="7">
    <location>
        <begin position="98"/>
        <end position="123"/>
    </location>
</feature>
<dbReference type="PANTHER" id="PTHR23517:SF13">
    <property type="entry name" value="MAJOR FACILITATOR SUPERFAMILY MFS_1"/>
    <property type="match status" value="1"/>
</dbReference>
<feature type="domain" description="Major facilitator superfamily (MFS) profile" evidence="8">
    <location>
        <begin position="10"/>
        <end position="400"/>
    </location>
</feature>
<dbReference type="PROSITE" id="PS50850">
    <property type="entry name" value="MFS"/>
    <property type="match status" value="1"/>
</dbReference>
<accession>A0ABP1U1C4</accession>
<dbReference type="PANTHER" id="PTHR23517">
    <property type="entry name" value="RESISTANCE PROTEIN MDTM, PUTATIVE-RELATED-RELATED"/>
    <property type="match status" value="1"/>
</dbReference>
<feature type="transmembrane region" description="Helical" evidence="7">
    <location>
        <begin position="344"/>
        <end position="365"/>
    </location>
</feature>
<sequence>MFTSTRGKTGYLYVACAVFMIAWGGNHFTPLLHLYEVLEGFHPWQANLLLGTYVGGLIPGLLLLGPLSDQHGRKPVLIAGTVISIFASLLLALDSHSLLLLCLGRLMSGVGVGAAMSVGSSWIKELSSHPFDTHAGPTAGAKRSSLTLTLGFGLGAAVSGAMAQWAPMPEQAPYFIHLVLSLVALAFLLRAQESLAPAQRTEGAWYKDLRIPSASHHRFRKVIIPTAPWIFAAAGVAYAIIPAAVQDRLGTWSTLYATVLTVLTLGTGALSQNLVPWIAKITGGRALPVGMTLMTIGMLLSVLVAWVDTPVLALCAAVLLGAAYGICTVAGLIQVQTIATAQDLAGLSGLYYSLAYSGFLLPTLLATLLPLMSYAVSLALVAAVCGICAIYCARSLRIPNAT</sequence>
<feature type="transmembrane region" description="Helical" evidence="7">
    <location>
        <begin position="44"/>
        <end position="64"/>
    </location>
</feature>
<keyword evidence="6 7" id="KW-0472">Membrane</keyword>
<dbReference type="Pfam" id="PF07690">
    <property type="entry name" value="MFS_1"/>
    <property type="match status" value="1"/>
</dbReference>
<keyword evidence="4 7" id="KW-0812">Transmembrane</keyword>
<dbReference type="InterPro" id="IPR050171">
    <property type="entry name" value="MFS_Transporters"/>
</dbReference>
<feature type="transmembrane region" description="Helical" evidence="7">
    <location>
        <begin position="144"/>
        <end position="166"/>
    </location>
</feature>
<evidence type="ECO:0000313" key="9">
    <source>
        <dbReference type="EMBL" id="CBT75187.1"/>
    </source>
</evidence>
<feature type="transmembrane region" description="Helical" evidence="7">
    <location>
        <begin position="311"/>
        <end position="332"/>
    </location>
</feature>
<keyword evidence="10" id="KW-1185">Reference proteome</keyword>
<reference evidence="10" key="2">
    <citation type="submission" date="2010-07" db="EMBL/GenBank/DDBJ databases">
        <title>Complete genome sequence of Arthrobacter arilaitensis (strain DSM 16368 / CIP 108037 / JCM 13566 / Re117).</title>
        <authorList>
            <person name="Genoscope."/>
        </authorList>
    </citation>
    <scope>NUCLEOTIDE SEQUENCE [LARGE SCALE GENOMIC DNA]</scope>
    <source>
        <strain evidence="10">DSM 16368 / CIP 108037 / IAM 15318 / JCM 13566 / Re117</strain>
    </source>
</reference>
<evidence type="ECO:0000256" key="2">
    <source>
        <dbReference type="ARBA" id="ARBA00022448"/>
    </source>
</evidence>
<evidence type="ECO:0000259" key="8">
    <source>
        <dbReference type="PROSITE" id="PS50850"/>
    </source>
</evidence>